<evidence type="ECO:0000256" key="1">
    <source>
        <dbReference type="ARBA" id="ARBA00004651"/>
    </source>
</evidence>
<proteinExistence type="inferred from homology"/>
<dbReference type="AlphaFoldDB" id="A0A1E8GMX6"/>
<feature type="transmembrane region" description="Helical" evidence="7">
    <location>
        <begin position="277"/>
        <end position="302"/>
    </location>
</feature>
<feature type="domain" description="ABC3 transporter permease C-terminal" evidence="8">
    <location>
        <begin position="282"/>
        <end position="393"/>
    </location>
</feature>
<comment type="similarity">
    <text evidence="6">Belongs to the ABC-4 integral membrane protein family.</text>
</comment>
<comment type="caution">
    <text evidence="10">The sequence shown here is derived from an EMBL/GenBank/DDBJ whole genome shotgun (WGS) entry which is preliminary data.</text>
</comment>
<dbReference type="PANTHER" id="PTHR30572:SF4">
    <property type="entry name" value="ABC TRANSPORTER PERMEASE YTRF"/>
    <property type="match status" value="1"/>
</dbReference>
<evidence type="ECO:0000256" key="2">
    <source>
        <dbReference type="ARBA" id="ARBA00022475"/>
    </source>
</evidence>
<evidence type="ECO:0000259" key="9">
    <source>
        <dbReference type="Pfam" id="PF12704"/>
    </source>
</evidence>
<evidence type="ECO:0000256" key="4">
    <source>
        <dbReference type="ARBA" id="ARBA00022989"/>
    </source>
</evidence>
<feature type="domain" description="MacB-like periplasmic core" evidence="9">
    <location>
        <begin position="21"/>
        <end position="239"/>
    </location>
</feature>
<evidence type="ECO:0000259" key="8">
    <source>
        <dbReference type="Pfam" id="PF02687"/>
    </source>
</evidence>
<feature type="transmembrane region" description="Helical" evidence="7">
    <location>
        <begin position="21"/>
        <end position="42"/>
    </location>
</feature>
<comment type="subcellular location">
    <subcellularLocation>
        <location evidence="1">Cell membrane</location>
        <topology evidence="1">Multi-pass membrane protein</topology>
    </subcellularLocation>
</comment>
<keyword evidence="11" id="KW-1185">Reference proteome</keyword>
<reference evidence="11" key="1">
    <citation type="submission" date="2016-09" db="EMBL/GenBank/DDBJ databases">
        <title>Draft genome sequence of a novel species of the family Streptococcaceae isolated from flowers.</title>
        <authorList>
            <person name="Chuah L.-O."/>
            <person name="Yap K.-P."/>
            <person name="Thong K.L."/>
            <person name="Liong M.T."/>
            <person name="Ahmad R."/>
            <person name="Rusul G."/>
        </authorList>
    </citation>
    <scope>NUCLEOTIDE SEQUENCE [LARGE SCALE GENOMIC DNA]</scope>
    <source>
        <strain evidence="11">DF1</strain>
    </source>
</reference>
<evidence type="ECO:0000256" key="3">
    <source>
        <dbReference type="ARBA" id="ARBA00022692"/>
    </source>
</evidence>
<dbReference type="OrthoDB" id="9770036at2"/>
<protein>
    <submittedName>
        <fullName evidence="10">ABC transporter permease</fullName>
    </submittedName>
</protein>
<sequence>MNFYVNFQSALKAVKNNKKRSLLTMFGIVIGIAAVIAILAIGRGFEKATIKNLTNSDSKNVEITINFTPSDTNLYQANVDFFKDSDINLLSGINDVKKADYAEQDESAIYKQISFPKENKNEAISLAKSTDQKLFAGRNLTEFDNDSENKVAVIDKTAAEDLAGDAESALGQGIEIDGQLFNVVGITTSTQKDSMFVMAKDNIFIPKNTYHKYFENDKDKSSVKITLKEGAKPDVVTTEAVKELKEKGSMRDVGKYEVYDTKLLTEGLSKIFSTITMFITAVAGISLVIAGVGVMNMMYISVSERTKEIGIRRALGATRKSIMLQFLIEGLILTLTGGFIGYLIGIGIASIAGKIMKIPISVDLFTISIAVGVSTFIGLVFSVMPASEASKKDLIDILR</sequence>
<evidence type="ECO:0000313" key="10">
    <source>
        <dbReference type="EMBL" id="OFI49600.1"/>
    </source>
</evidence>
<dbReference type="InterPro" id="IPR050250">
    <property type="entry name" value="Macrolide_Exporter_MacB"/>
</dbReference>
<dbReference type="STRING" id="1859473.BG261_03190"/>
<accession>A0A1E8GMX6</accession>
<evidence type="ECO:0000256" key="6">
    <source>
        <dbReference type="ARBA" id="ARBA00038076"/>
    </source>
</evidence>
<dbReference type="PANTHER" id="PTHR30572">
    <property type="entry name" value="MEMBRANE COMPONENT OF TRANSPORTER-RELATED"/>
    <property type="match status" value="1"/>
</dbReference>
<keyword evidence="5 7" id="KW-0472">Membrane</keyword>
<dbReference type="InterPro" id="IPR025857">
    <property type="entry name" value="MacB_PCD"/>
</dbReference>
<keyword evidence="2" id="KW-1003">Cell membrane</keyword>
<feature type="transmembrane region" description="Helical" evidence="7">
    <location>
        <begin position="323"/>
        <end position="352"/>
    </location>
</feature>
<evidence type="ECO:0000256" key="5">
    <source>
        <dbReference type="ARBA" id="ARBA00023136"/>
    </source>
</evidence>
<organism evidence="10 11">
    <name type="scientific">Floricoccus tropicus</name>
    <dbReference type="NCBI Taxonomy" id="1859473"/>
    <lineage>
        <taxon>Bacteria</taxon>
        <taxon>Bacillati</taxon>
        <taxon>Bacillota</taxon>
        <taxon>Bacilli</taxon>
        <taxon>Lactobacillales</taxon>
        <taxon>Streptococcaceae</taxon>
        <taxon>Floricoccus</taxon>
    </lineage>
</organism>
<dbReference type="Proteomes" id="UP000178622">
    <property type="component" value="Unassembled WGS sequence"/>
</dbReference>
<feature type="transmembrane region" description="Helical" evidence="7">
    <location>
        <begin position="364"/>
        <end position="384"/>
    </location>
</feature>
<keyword evidence="3 7" id="KW-0812">Transmembrane</keyword>
<gene>
    <name evidence="10" type="ORF">BG261_03190</name>
</gene>
<dbReference type="GO" id="GO:0005886">
    <property type="term" value="C:plasma membrane"/>
    <property type="evidence" value="ECO:0007669"/>
    <property type="project" value="UniProtKB-SubCell"/>
</dbReference>
<dbReference type="GO" id="GO:0022857">
    <property type="term" value="F:transmembrane transporter activity"/>
    <property type="evidence" value="ECO:0007669"/>
    <property type="project" value="TreeGrafter"/>
</dbReference>
<dbReference type="Pfam" id="PF12704">
    <property type="entry name" value="MacB_PCD"/>
    <property type="match status" value="1"/>
</dbReference>
<keyword evidence="4 7" id="KW-1133">Transmembrane helix</keyword>
<evidence type="ECO:0000256" key="7">
    <source>
        <dbReference type="SAM" id="Phobius"/>
    </source>
</evidence>
<evidence type="ECO:0000313" key="11">
    <source>
        <dbReference type="Proteomes" id="UP000178622"/>
    </source>
</evidence>
<dbReference type="EMBL" id="MKIR01000012">
    <property type="protein sequence ID" value="OFI49600.1"/>
    <property type="molecule type" value="Genomic_DNA"/>
</dbReference>
<name>A0A1E8GMX6_9LACT</name>
<dbReference type="InterPro" id="IPR003838">
    <property type="entry name" value="ABC3_permease_C"/>
</dbReference>
<dbReference type="RefSeq" id="WP_070792115.1">
    <property type="nucleotide sequence ID" value="NZ_MKIR01000012.1"/>
</dbReference>
<dbReference type="Pfam" id="PF02687">
    <property type="entry name" value="FtsX"/>
    <property type="match status" value="1"/>
</dbReference>